<gene>
    <name evidence="2" type="ORF">HK097_007979</name>
</gene>
<evidence type="ECO:0000256" key="1">
    <source>
        <dbReference type="SAM" id="MobiDB-lite"/>
    </source>
</evidence>
<keyword evidence="3" id="KW-1185">Reference proteome</keyword>
<sequence>MVEHITTTTTTTSVAIQEFAPPPSVVVSVRDNTHYPTPAPAPVPQPPAPSPKLGFWGSIWSAVAAPFQSQATLPPSVTTSAPAAPHQPPAPQPASLRVLDGNRGPTGLAVLIEDGRSSHGARPSNNQSLFDTAAGRASLSGDKARTPAKALAPPAPAPKPTAPTASGNSNSWFGRTFGKLWPFSSNDNKSQAKLLPLSSGSSSTTNLLTSTSEPNDAPQSLEHRLSTFHQAGFPENEECPECEGTQFLADGRMCMRCDAENSPTRGLLSRGDSGYGDFDEWAASSTAYGLTGWSSKGVAYREKDGWTGIVNGYKLRSTAEKAKEKIAEMFGGLKGGMFGQSERASLRRGSVEVIDDFAMKTLNARAKKMEARQLVARKEPKVKMPHPRESGTVKCKKAVKAVKKKVAKLVKGHKRAEAIKELESFWAMGDPRGGSTTSLEETLERSRHYSPDQYQYQHQQQHHQQYPQHPQHQYPYGEQQQYAQPYSYPPQPQSRKLSDPPLIDFDSEVPYPARPAYATHLHASPPTGSVISNATSAPSVPSTLEVIPDSLQQLYADLLSNTIGMDELRERYLWTEEEQEFGRRSGLGMMNQVDFVDAAMGSLGRSSSGGFAAVANEYRFPAVSRQPEYDDDNESDDGLGYIYGEEGPGSISGGLGEKDGEGSLVSVHRYEDSDVGMGGLPPSVMELADRRCVRYPPPPAHSASTWGANPAQQQIGYSSYGQSLYPAYATYQQPQHAPYHTQYPSSYDAPYNPTIPPPSAYPTPPAYIPSFAPQQPTGYTQYCPRARPLPLTRTPSRSSLSTRDRFYTYSDFQHHHPGQPVPDTDHFRPHTYASWKAVKDRDVKGKDLPKGLGWAETDEWKAKHDKMERMHNYARNIGRTPQPQMAK</sequence>
<evidence type="ECO:0000313" key="3">
    <source>
        <dbReference type="Proteomes" id="UP001212841"/>
    </source>
</evidence>
<feature type="compositionally biased region" description="Low complexity" evidence="1">
    <location>
        <begin position="453"/>
        <end position="486"/>
    </location>
</feature>
<feature type="region of interest" description="Disordered" evidence="1">
    <location>
        <begin position="137"/>
        <end position="170"/>
    </location>
</feature>
<feature type="compositionally biased region" description="Low complexity" evidence="1">
    <location>
        <begin position="194"/>
        <end position="212"/>
    </location>
</feature>
<reference evidence="2" key="1">
    <citation type="submission" date="2020-05" db="EMBL/GenBank/DDBJ databases">
        <title>Phylogenomic resolution of chytrid fungi.</title>
        <authorList>
            <person name="Stajich J.E."/>
            <person name="Amses K."/>
            <person name="Simmons R."/>
            <person name="Seto K."/>
            <person name="Myers J."/>
            <person name="Bonds A."/>
            <person name="Quandt C.A."/>
            <person name="Barry K."/>
            <person name="Liu P."/>
            <person name="Grigoriev I."/>
            <person name="Longcore J.E."/>
            <person name="James T.Y."/>
        </authorList>
    </citation>
    <scope>NUCLEOTIDE SEQUENCE</scope>
    <source>
        <strain evidence="2">JEL0318</strain>
    </source>
</reference>
<dbReference type="AlphaFoldDB" id="A0AAD5SLE1"/>
<organism evidence="2 3">
    <name type="scientific">Rhizophlyctis rosea</name>
    <dbReference type="NCBI Taxonomy" id="64517"/>
    <lineage>
        <taxon>Eukaryota</taxon>
        <taxon>Fungi</taxon>
        <taxon>Fungi incertae sedis</taxon>
        <taxon>Chytridiomycota</taxon>
        <taxon>Chytridiomycota incertae sedis</taxon>
        <taxon>Chytridiomycetes</taxon>
        <taxon>Rhizophlyctidales</taxon>
        <taxon>Rhizophlyctidaceae</taxon>
        <taxon>Rhizophlyctis</taxon>
    </lineage>
</organism>
<feature type="region of interest" description="Disordered" evidence="1">
    <location>
        <begin position="192"/>
        <end position="219"/>
    </location>
</feature>
<feature type="region of interest" description="Disordered" evidence="1">
    <location>
        <begin position="72"/>
        <end position="108"/>
    </location>
</feature>
<accession>A0AAD5SLE1</accession>
<name>A0AAD5SLE1_9FUNG</name>
<comment type="caution">
    <text evidence="2">The sequence shown here is derived from an EMBL/GenBank/DDBJ whole genome shotgun (WGS) entry which is preliminary data.</text>
</comment>
<feature type="region of interest" description="Disordered" evidence="1">
    <location>
        <begin position="427"/>
        <end position="505"/>
    </location>
</feature>
<evidence type="ECO:0000313" key="2">
    <source>
        <dbReference type="EMBL" id="KAJ3056147.1"/>
    </source>
</evidence>
<feature type="compositionally biased region" description="Low complexity" evidence="1">
    <location>
        <begin position="72"/>
        <end position="84"/>
    </location>
</feature>
<proteinExistence type="predicted"/>
<dbReference type="Proteomes" id="UP001212841">
    <property type="component" value="Unassembled WGS sequence"/>
</dbReference>
<protein>
    <submittedName>
        <fullName evidence="2">Uncharacterized protein</fullName>
    </submittedName>
</protein>
<dbReference type="EMBL" id="JADGJD010000044">
    <property type="protein sequence ID" value="KAJ3056147.1"/>
    <property type="molecule type" value="Genomic_DNA"/>
</dbReference>